<dbReference type="InterPro" id="IPR040256">
    <property type="entry name" value="At4g02000-like"/>
</dbReference>
<dbReference type="Proteomes" id="UP000436088">
    <property type="component" value="Unassembled WGS sequence"/>
</dbReference>
<proteinExistence type="predicted"/>
<feature type="region of interest" description="Disordered" evidence="2">
    <location>
        <begin position="340"/>
        <end position="373"/>
    </location>
</feature>
<feature type="region of interest" description="Disordered" evidence="2">
    <location>
        <begin position="1"/>
        <end position="21"/>
    </location>
</feature>
<feature type="compositionally biased region" description="Basic and acidic residues" evidence="2">
    <location>
        <begin position="350"/>
        <end position="365"/>
    </location>
</feature>
<dbReference type="GO" id="GO:0003676">
    <property type="term" value="F:nucleic acid binding"/>
    <property type="evidence" value="ECO:0007669"/>
    <property type="project" value="InterPro"/>
</dbReference>
<keyword evidence="1" id="KW-0479">Metal-binding</keyword>
<dbReference type="PROSITE" id="PS50158">
    <property type="entry name" value="ZF_CCHC"/>
    <property type="match status" value="1"/>
</dbReference>
<protein>
    <recommendedName>
        <fullName evidence="3">CCHC-type domain-containing protein</fullName>
    </recommendedName>
</protein>
<name>A0A6A2XA60_HIBSY</name>
<evidence type="ECO:0000256" key="1">
    <source>
        <dbReference type="PROSITE-ProRule" id="PRU00047"/>
    </source>
</evidence>
<dbReference type="EMBL" id="VEPZ02001457">
    <property type="protein sequence ID" value="KAE8671998.1"/>
    <property type="molecule type" value="Genomic_DNA"/>
</dbReference>
<reference evidence="4" key="1">
    <citation type="submission" date="2019-09" db="EMBL/GenBank/DDBJ databases">
        <title>Draft genome information of white flower Hibiscus syriacus.</title>
        <authorList>
            <person name="Kim Y.-M."/>
        </authorList>
    </citation>
    <scope>NUCLEOTIDE SEQUENCE [LARGE SCALE GENOMIC DNA]</scope>
    <source>
        <strain evidence="4">YM2019G1</strain>
    </source>
</reference>
<keyword evidence="1" id="KW-0863">Zinc-finger</keyword>
<feature type="domain" description="CCHC-type" evidence="3">
    <location>
        <begin position="229"/>
        <end position="243"/>
    </location>
</feature>
<organism evidence="4 5">
    <name type="scientific">Hibiscus syriacus</name>
    <name type="common">Rose of Sharon</name>
    <dbReference type="NCBI Taxonomy" id="106335"/>
    <lineage>
        <taxon>Eukaryota</taxon>
        <taxon>Viridiplantae</taxon>
        <taxon>Streptophyta</taxon>
        <taxon>Embryophyta</taxon>
        <taxon>Tracheophyta</taxon>
        <taxon>Spermatophyta</taxon>
        <taxon>Magnoliopsida</taxon>
        <taxon>eudicotyledons</taxon>
        <taxon>Gunneridae</taxon>
        <taxon>Pentapetalae</taxon>
        <taxon>rosids</taxon>
        <taxon>malvids</taxon>
        <taxon>Malvales</taxon>
        <taxon>Malvaceae</taxon>
        <taxon>Malvoideae</taxon>
        <taxon>Hibiscus</taxon>
    </lineage>
</organism>
<gene>
    <name evidence="4" type="ORF">F3Y22_tig00111877pilonHSYRG00323</name>
</gene>
<feature type="compositionally biased region" description="Polar residues" evidence="2">
    <location>
        <begin position="11"/>
        <end position="21"/>
    </location>
</feature>
<keyword evidence="1" id="KW-0862">Zinc</keyword>
<comment type="caution">
    <text evidence="4">The sequence shown here is derived from an EMBL/GenBank/DDBJ whole genome shotgun (WGS) entry which is preliminary data.</text>
</comment>
<dbReference type="AlphaFoldDB" id="A0A6A2XA60"/>
<keyword evidence="5" id="KW-1185">Reference proteome</keyword>
<evidence type="ECO:0000313" key="5">
    <source>
        <dbReference type="Proteomes" id="UP000436088"/>
    </source>
</evidence>
<accession>A0A6A2XA60</accession>
<sequence>MGIVLGDNMTERGSSTESLDGNCQDKTKNISSADICMEEPELRKSTYEKVDEIIKKLGFHEGKKSYADMVTDKSGTFPKINSLNVFMHEAIDHNMRNSVIVKLLGKLIGFGNEEDYTRVPTEGPWTIFGIYLTIQPWSRSFTTTEKHPSHVVVWFRLPGLPYRYYTKTLFKIAALIGKVVKIDYNTSKGERGRFVRLAIVIDLNKPLLPCIGIDGFIQNTEYEGLQQICFQCGVYGHSKENCRITRENEDSTRQEGIPRTNQPTDNRMVKDKQDTFGPWMVLKPRRRRPRKEDKPNKKKNDETKTNSGSRFRLLQQEEFAATTIEEVQVPIKDQITSAKVNKVTRQQEGTSRDTFRIKSKNDKKQWKAKPITT</sequence>
<evidence type="ECO:0000259" key="3">
    <source>
        <dbReference type="PROSITE" id="PS50158"/>
    </source>
</evidence>
<dbReference type="GO" id="GO:0008270">
    <property type="term" value="F:zinc ion binding"/>
    <property type="evidence" value="ECO:0007669"/>
    <property type="project" value="UniProtKB-KW"/>
</dbReference>
<dbReference type="PANTHER" id="PTHR31286">
    <property type="entry name" value="GLYCINE-RICH CELL WALL STRUCTURAL PROTEIN 1.8-LIKE"/>
    <property type="match status" value="1"/>
</dbReference>
<feature type="compositionally biased region" description="Polar residues" evidence="2">
    <location>
        <begin position="340"/>
        <end position="349"/>
    </location>
</feature>
<evidence type="ECO:0000313" key="4">
    <source>
        <dbReference type="EMBL" id="KAE8671998.1"/>
    </source>
</evidence>
<evidence type="ECO:0000256" key="2">
    <source>
        <dbReference type="SAM" id="MobiDB-lite"/>
    </source>
</evidence>
<feature type="region of interest" description="Disordered" evidence="2">
    <location>
        <begin position="246"/>
        <end position="312"/>
    </location>
</feature>
<feature type="compositionally biased region" description="Basic and acidic residues" evidence="2">
    <location>
        <begin position="290"/>
        <end position="304"/>
    </location>
</feature>
<dbReference type="InterPro" id="IPR001878">
    <property type="entry name" value="Znf_CCHC"/>
</dbReference>
<dbReference type="PANTHER" id="PTHR31286:SF99">
    <property type="entry name" value="DUF4283 DOMAIN-CONTAINING PROTEIN"/>
    <property type="match status" value="1"/>
</dbReference>